<protein>
    <submittedName>
        <fullName evidence="4">CHCH</fullName>
    </submittedName>
</protein>
<feature type="compositionally biased region" description="Low complexity" evidence="2">
    <location>
        <begin position="12"/>
        <end position="42"/>
    </location>
</feature>
<dbReference type="Proteomes" id="UP000325440">
    <property type="component" value="Unassembled WGS sequence"/>
</dbReference>
<evidence type="ECO:0000256" key="2">
    <source>
        <dbReference type="SAM" id="MobiDB-lite"/>
    </source>
</evidence>
<keyword evidence="5" id="KW-1185">Reference proteome</keyword>
<feature type="domain" description="CHCH" evidence="3">
    <location>
        <begin position="107"/>
        <end position="139"/>
    </location>
</feature>
<proteinExistence type="predicted"/>
<keyword evidence="1" id="KW-1015">Disulfide bond</keyword>
<dbReference type="PROSITE" id="PS51808">
    <property type="entry name" value="CHCH"/>
    <property type="match status" value="1"/>
</dbReference>
<evidence type="ECO:0000313" key="5">
    <source>
        <dbReference type="Proteomes" id="UP000325440"/>
    </source>
</evidence>
<dbReference type="Pfam" id="PF06747">
    <property type="entry name" value="CHCH"/>
    <property type="match status" value="1"/>
</dbReference>
<reference evidence="4 5" key="1">
    <citation type="submission" date="2019-08" db="EMBL/GenBank/DDBJ databases">
        <authorList>
            <person name="Alioto T."/>
            <person name="Alioto T."/>
            <person name="Gomez Garrido J."/>
        </authorList>
    </citation>
    <scope>NUCLEOTIDE SEQUENCE [LARGE SCALE GENOMIC DNA]</scope>
</reference>
<dbReference type="EMBL" id="CABPRJ010001903">
    <property type="protein sequence ID" value="VVC40389.1"/>
    <property type="molecule type" value="Genomic_DNA"/>
</dbReference>
<feature type="region of interest" description="Disordered" evidence="2">
    <location>
        <begin position="74"/>
        <end position="93"/>
    </location>
</feature>
<sequence>MARRGRSPSPAPRRSAAPARTQQYAPAPQHQPTQVAPAAQPQQPGLFAQMAATAGGVAVGSAIGHTVGHAVTGLFSGGSSNNEVQPQQAQPIQAMPMEQSAQQGGACAFEIKQFLHCAQNNDDISLCSGFNEAIRQCKEANRKAYLQYLT</sequence>
<dbReference type="GO" id="GO:0007005">
    <property type="term" value="P:mitochondrion organization"/>
    <property type="evidence" value="ECO:0007669"/>
    <property type="project" value="InterPro"/>
</dbReference>
<dbReference type="PANTHER" id="PTHR13523">
    <property type="entry name" value="COILED-COIL-HELIX-COILED-COIL-HELIX DOMAIN CONTAINING 2/NUR77"/>
    <property type="match status" value="1"/>
</dbReference>
<dbReference type="InterPro" id="IPR010625">
    <property type="entry name" value="CHCH"/>
</dbReference>
<name>A0A5E4N9Q4_9HEMI</name>
<evidence type="ECO:0000259" key="3">
    <source>
        <dbReference type="Pfam" id="PF06747"/>
    </source>
</evidence>
<dbReference type="PANTHER" id="PTHR13523:SF2">
    <property type="entry name" value="COILED-COIL-HELIX-COILED-COIL-HELIX DOMAIN CONTAINING 2, ISOFORM A-RELATED"/>
    <property type="match status" value="1"/>
</dbReference>
<dbReference type="GO" id="GO:0005739">
    <property type="term" value="C:mitochondrion"/>
    <property type="evidence" value="ECO:0007669"/>
    <property type="project" value="TreeGrafter"/>
</dbReference>
<organism evidence="4 5">
    <name type="scientific">Cinara cedri</name>
    <dbReference type="NCBI Taxonomy" id="506608"/>
    <lineage>
        <taxon>Eukaryota</taxon>
        <taxon>Metazoa</taxon>
        <taxon>Ecdysozoa</taxon>
        <taxon>Arthropoda</taxon>
        <taxon>Hexapoda</taxon>
        <taxon>Insecta</taxon>
        <taxon>Pterygota</taxon>
        <taxon>Neoptera</taxon>
        <taxon>Paraneoptera</taxon>
        <taxon>Hemiptera</taxon>
        <taxon>Sternorrhyncha</taxon>
        <taxon>Aphidomorpha</taxon>
        <taxon>Aphidoidea</taxon>
        <taxon>Aphididae</taxon>
        <taxon>Lachninae</taxon>
        <taxon>Cinara</taxon>
    </lineage>
</organism>
<feature type="region of interest" description="Disordered" evidence="2">
    <location>
        <begin position="1"/>
        <end position="42"/>
    </location>
</feature>
<accession>A0A5E4N9Q4</accession>
<dbReference type="GO" id="GO:0005634">
    <property type="term" value="C:nucleus"/>
    <property type="evidence" value="ECO:0007669"/>
    <property type="project" value="TreeGrafter"/>
</dbReference>
<gene>
    <name evidence="4" type="ORF">CINCED_3A024945</name>
</gene>
<evidence type="ECO:0000313" key="4">
    <source>
        <dbReference type="EMBL" id="VVC40389.1"/>
    </source>
</evidence>
<dbReference type="InterPro" id="IPR055304">
    <property type="entry name" value="CHCHD2/10-like"/>
</dbReference>
<evidence type="ECO:0000256" key="1">
    <source>
        <dbReference type="ARBA" id="ARBA00023157"/>
    </source>
</evidence>
<dbReference type="AlphaFoldDB" id="A0A5E4N9Q4"/>
<dbReference type="OrthoDB" id="1106148at2759"/>